<evidence type="ECO:0000313" key="1">
    <source>
        <dbReference type="Proteomes" id="UP000887572"/>
    </source>
</evidence>
<organism evidence="1 2">
    <name type="scientific">Globodera rostochiensis</name>
    <name type="common">Golden nematode worm</name>
    <name type="synonym">Heterodera rostochiensis</name>
    <dbReference type="NCBI Taxonomy" id="31243"/>
    <lineage>
        <taxon>Eukaryota</taxon>
        <taxon>Metazoa</taxon>
        <taxon>Ecdysozoa</taxon>
        <taxon>Nematoda</taxon>
        <taxon>Chromadorea</taxon>
        <taxon>Rhabditida</taxon>
        <taxon>Tylenchina</taxon>
        <taxon>Tylenchomorpha</taxon>
        <taxon>Tylenchoidea</taxon>
        <taxon>Heteroderidae</taxon>
        <taxon>Heteroderinae</taxon>
        <taxon>Globodera</taxon>
    </lineage>
</organism>
<protein>
    <submittedName>
        <fullName evidence="2">Uncharacterized protein</fullName>
    </submittedName>
</protein>
<sequence>MSDNPKEAENNWKKFLFVPMFCSKPSNSGPFVLGLKVALLSDRFDRLGRRILIRRNGRWAIWKFVAPDGNGAEIVKYVGWKVERRLNSARAASGLCYRIRMPSNKNVDPVMFFPHFRPMKVPALSAQALAKWLHTPRGDGLPKVAMRLFVRKEWRDSNWNCQLPNANNLTGERLELRRIDDLWLLIRCPIERDEKKWAKWE</sequence>
<keyword evidence="1" id="KW-1185">Reference proteome</keyword>
<dbReference type="WBParaSite" id="Gr19_v10_g12739.t1">
    <property type="protein sequence ID" value="Gr19_v10_g12739.t1"/>
    <property type="gene ID" value="Gr19_v10_g12739"/>
</dbReference>
<dbReference type="AlphaFoldDB" id="A0A914H1C2"/>
<reference evidence="2" key="1">
    <citation type="submission" date="2022-11" db="UniProtKB">
        <authorList>
            <consortium name="WormBaseParasite"/>
        </authorList>
    </citation>
    <scope>IDENTIFICATION</scope>
</reference>
<accession>A0A914H1C2</accession>
<dbReference type="Proteomes" id="UP000887572">
    <property type="component" value="Unplaced"/>
</dbReference>
<evidence type="ECO:0000313" key="2">
    <source>
        <dbReference type="WBParaSite" id="Gr19_v10_g12739.t1"/>
    </source>
</evidence>
<proteinExistence type="predicted"/>
<name>A0A914H1C2_GLORO</name>